<dbReference type="PRINTS" id="PR00111">
    <property type="entry name" value="ABHYDROLASE"/>
</dbReference>
<dbReference type="InterPro" id="IPR000073">
    <property type="entry name" value="AB_hydrolase_1"/>
</dbReference>
<protein>
    <submittedName>
        <fullName evidence="2">Acyl-CoA esterase</fullName>
    </submittedName>
</protein>
<dbReference type="Pfam" id="PF00561">
    <property type="entry name" value="Abhydrolase_1"/>
    <property type="match status" value="1"/>
</dbReference>
<dbReference type="PANTHER" id="PTHR43798">
    <property type="entry name" value="MONOACYLGLYCEROL LIPASE"/>
    <property type="match status" value="1"/>
</dbReference>
<dbReference type="InterPro" id="IPR029058">
    <property type="entry name" value="AB_hydrolase_fold"/>
</dbReference>
<gene>
    <name evidence="2" type="primary">ybfF</name>
    <name evidence="2" type="ORF">tloyanaT_29870</name>
</gene>
<dbReference type="Proteomes" id="UP001157134">
    <property type="component" value="Unassembled WGS sequence"/>
</dbReference>
<dbReference type="InterPro" id="IPR050266">
    <property type="entry name" value="AB_hydrolase_sf"/>
</dbReference>
<accession>A0ABQ6HGY9</accession>
<evidence type="ECO:0000313" key="2">
    <source>
        <dbReference type="EMBL" id="GLX86734.1"/>
    </source>
</evidence>
<proteinExistence type="predicted"/>
<evidence type="ECO:0000313" key="3">
    <source>
        <dbReference type="Proteomes" id="UP001157134"/>
    </source>
</evidence>
<name>A0ABQ6HGY9_9GAMM</name>
<dbReference type="Gene3D" id="3.40.50.1820">
    <property type="entry name" value="alpha/beta hydrolase"/>
    <property type="match status" value="1"/>
</dbReference>
<organism evidence="2 3">
    <name type="scientific">Thalassotalea loyana</name>
    <dbReference type="NCBI Taxonomy" id="280483"/>
    <lineage>
        <taxon>Bacteria</taxon>
        <taxon>Pseudomonadati</taxon>
        <taxon>Pseudomonadota</taxon>
        <taxon>Gammaproteobacteria</taxon>
        <taxon>Alteromonadales</taxon>
        <taxon>Colwelliaceae</taxon>
        <taxon>Thalassotalea</taxon>
    </lineage>
</organism>
<dbReference type="SUPFAM" id="SSF53474">
    <property type="entry name" value="alpha/beta-Hydrolases"/>
    <property type="match status" value="1"/>
</dbReference>
<dbReference type="RefSeq" id="WP_284300059.1">
    <property type="nucleotide sequence ID" value="NZ_BSSV01000007.1"/>
</dbReference>
<comment type="caution">
    <text evidence="2">The sequence shown here is derived from an EMBL/GenBank/DDBJ whole genome shotgun (WGS) entry which is preliminary data.</text>
</comment>
<keyword evidence="3" id="KW-1185">Reference proteome</keyword>
<dbReference type="EMBL" id="BSSV01000007">
    <property type="protein sequence ID" value="GLX86734.1"/>
    <property type="molecule type" value="Genomic_DNA"/>
</dbReference>
<sequence>MSKFPGVQLVGDFESDLPVIVLFHSSLSSSKQWWALTSLAKASYRIINIDLLGYGEAAEVEDPMSYDFAVEKKRFVSVLQQLSIEKYHLVGHSFGGALALKLAVESPNNVLSLSLFEPVAFHLFEPQSEEYREAVTFSTTVLNNTPHKAAEVFTNYWNKPGFFVGLPHKMKTLMAADMPKVNLDFQALMAERYAVDDISIINAPVLLMSGIKSTHLAHQIIKMLSGAFKHVTLKSFNAGHMAPVSHAQEVQAEIYQFIENS</sequence>
<reference evidence="2 3" key="1">
    <citation type="submission" date="2023-03" db="EMBL/GenBank/DDBJ databases">
        <title>Thalassotalea loyana LMG 22536T draft genome sequence.</title>
        <authorList>
            <person name="Sawabe T."/>
        </authorList>
    </citation>
    <scope>NUCLEOTIDE SEQUENCE [LARGE SCALE GENOMIC DNA]</scope>
    <source>
        <strain evidence="2 3">LMG 22536</strain>
    </source>
</reference>
<feature type="domain" description="AB hydrolase-1" evidence="1">
    <location>
        <begin position="18"/>
        <end position="202"/>
    </location>
</feature>
<evidence type="ECO:0000259" key="1">
    <source>
        <dbReference type="Pfam" id="PF00561"/>
    </source>
</evidence>